<protein>
    <submittedName>
        <fullName evidence="3">Ribonuclease III</fullName>
    </submittedName>
</protein>
<dbReference type="InterPro" id="IPR000999">
    <property type="entry name" value="RNase_III_dom"/>
</dbReference>
<dbReference type="SUPFAM" id="SSF69065">
    <property type="entry name" value="RNase III domain-like"/>
    <property type="match status" value="2"/>
</dbReference>
<evidence type="ECO:0000256" key="1">
    <source>
        <dbReference type="ARBA" id="ARBA00022801"/>
    </source>
</evidence>
<gene>
    <name evidence="3" type="ORF">BCR33DRAFT_779584</name>
</gene>
<dbReference type="PROSITE" id="PS50142">
    <property type="entry name" value="RNASE_3_2"/>
    <property type="match status" value="2"/>
</dbReference>
<dbReference type="Proteomes" id="UP000193642">
    <property type="component" value="Unassembled WGS sequence"/>
</dbReference>
<dbReference type="OrthoDB" id="416741at2759"/>
<feature type="domain" description="RNase III" evidence="2">
    <location>
        <begin position="157"/>
        <end position="277"/>
    </location>
</feature>
<comment type="caution">
    <text evidence="3">The sequence shown here is derived from an EMBL/GenBank/DDBJ whole genome shotgun (WGS) entry which is preliminary data.</text>
</comment>
<dbReference type="EMBL" id="MCGO01000002">
    <property type="protein sequence ID" value="ORY53275.1"/>
    <property type="molecule type" value="Genomic_DNA"/>
</dbReference>
<proteinExistence type="predicted"/>
<dbReference type="CDD" id="cd00593">
    <property type="entry name" value="RIBOc"/>
    <property type="match status" value="2"/>
</dbReference>
<dbReference type="PANTHER" id="PTHR14950:SF37">
    <property type="entry name" value="ENDORIBONUCLEASE DICER"/>
    <property type="match status" value="1"/>
</dbReference>
<dbReference type="PANTHER" id="PTHR14950">
    <property type="entry name" value="DICER-RELATED"/>
    <property type="match status" value="1"/>
</dbReference>
<accession>A0A1Y2D3X0</accession>
<dbReference type="Gene3D" id="1.10.1520.10">
    <property type="entry name" value="Ribonuclease III domain"/>
    <property type="match status" value="2"/>
</dbReference>
<dbReference type="STRING" id="329046.A0A1Y2D3X0"/>
<evidence type="ECO:0000313" key="3">
    <source>
        <dbReference type="EMBL" id="ORY53275.1"/>
    </source>
</evidence>
<dbReference type="GO" id="GO:0004525">
    <property type="term" value="F:ribonuclease III activity"/>
    <property type="evidence" value="ECO:0007669"/>
    <property type="project" value="InterPro"/>
</dbReference>
<organism evidence="3 4">
    <name type="scientific">Rhizoclosmatium globosum</name>
    <dbReference type="NCBI Taxonomy" id="329046"/>
    <lineage>
        <taxon>Eukaryota</taxon>
        <taxon>Fungi</taxon>
        <taxon>Fungi incertae sedis</taxon>
        <taxon>Chytridiomycota</taxon>
        <taxon>Chytridiomycota incertae sedis</taxon>
        <taxon>Chytridiomycetes</taxon>
        <taxon>Chytridiales</taxon>
        <taxon>Chytriomycetaceae</taxon>
        <taxon>Rhizoclosmatium</taxon>
    </lineage>
</organism>
<dbReference type="InterPro" id="IPR036389">
    <property type="entry name" value="RNase_III_sf"/>
</dbReference>
<dbReference type="SMART" id="SM00535">
    <property type="entry name" value="RIBOc"/>
    <property type="match status" value="2"/>
</dbReference>
<dbReference type="AlphaFoldDB" id="A0A1Y2D3X0"/>
<name>A0A1Y2D3X0_9FUNG</name>
<reference evidence="3 4" key="1">
    <citation type="submission" date="2016-07" db="EMBL/GenBank/DDBJ databases">
        <title>Pervasive Adenine N6-methylation of Active Genes in Fungi.</title>
        <authorList>
            <consortium name="DOE Joint Genome Institute"/>
            <person name="Mondo S.J."/>
            <person name="Dannebaum R.O."/>
            <person name="Kuo R.C."/>
            <person name="Labutti K."/>
            <person name="Haridas S."/>
            <person name="Kuo A."/>
            <person name="Salamov A."/>
            <person name="Ahrendt S.R."/>
            <person name="Lipzen A."/>
            <person name="Sullivan W."/>
            <person name="Andreopoulos W.B."/>
            <person name="Clum A."/>
            <person name="Lindquist E."/>
            <person name="Daum C."/>
            <person name="Ramamoorthy G.K."/>
            <person name="Gryganskyi A."/>
            <person name="Culley D."/>
            <person name="Magnuson J.K."/>
            <person name="James T.Y."/>
            <person name="O'Malley M.A."/>
            <person name="Stajich J.E."/>
            <person name="Spatafora J.W."/>
            <person name="Visel A."/>
            <person name="Grigoriev I.V."/>
        </authorList>
    </citation>
    <scope>NUCLEOTIDE SEQUENCE [LARGE SCALE GENOMIC DNA]</scope>
    <source>
        <strain evidence="3 4">JEL800</strain>
    </source>
</reference>
<feature type="domain" description="RNase III" evidence="2">
    <location>
        <begin position="1"/>
        <end position="105"/>
    </location>
</feature>
<sequence>MDTMREVFTASSALESYSYERLEILGDAFLKLASSADLFHRYPNANEGDLSKMRSSVVSNQNLFNVAKRFDFGGLMPLEIQRKFSEKRLADFVEAFIGASFVNGGVESSINLLHTFGLVNETALTILGTKDLKSDWSLDESATFAPTITFSNDGFNLEKLESRIGYKFRNEKLASQAMTHQSYSLNLPSYEALEFLGDAVLDWIVMQYLFHTYSTLSPDKLTDLRQAAVNNESFCRLAVSIGLQEHLRHIHGSCRCDTEGPKVLGDLFEALVGAFMLIRVTACDSVASDEALLSGFWLRFVNPLVVSKSPVRQMHEHLQSIGFETDEVWYQFSEIDSVFCCKIFLLDTNIAEDTGNSRQLSKREHVFEL</sequence>
<evidence type="ECO:0000259" key="2">
    <source>
        <dbReference type="PROSITE" id="PS50142"/>
    </source>
</evidence>
<dbReference type="Pfam" id="PF00636">
    <property type="entry name" value="Ribonuclease_3"/>
    <property type="match status" value="2"/>
</dbReference>
<keyword evidence="4" id="KW-1185">Reference proteome</keyword>
<dbReference type="GO" id="GO:0006396">
    <property type="term" value="P:RNA processing"/>
    <property type="evidence" value="ECO:0007669"/>
    <property type="project" value="InterPro"/>
</dbReference>
<evidence type="ECO:0000313" key="4">
    <source>
        <dbReference type="Proteomes" id="UP000193642"/>
    </source>
</evidence>
<keyword evidence="1" id="KW-0378">Hydrolase</keyword>